<dbReference type="Proteomes" id="UP001194696">
    <property type="component" value="Unassembled WGS sequence"/>
</dbReference>
<evidence type="ECO:0000313" key="1">
    <source>
        <dbReference type="EMBL" id="KAG0285678.1"/>
    </source>
</evidence>
<accession>A0ABQ7JVZ9</accession>
<sequence>MTQLSIFEIPLIIDAICDNLSADDIFSCRKTTTYDLESTILPVLPELTCLTRIEITMETIFSSDLLVGIFDALPDSVRILEIDYEDWRINPAEETVYTWKPKPNKLERICIRGDDESSGEDLYLIPLIKVSPELQALRVPSVSGDHVESFMRALGESCPKLRYLVLNKHKADHSYGNEAYLFEHIRQPLKMLRIDLAMDRYGDSSIVLSTLMKHSADSLQELRLHNVDGLPIEFLEDMVEKCPNLKVIYHRDNYSYQCSNMMIGRGWKPPS</sequence>
<keyword evidence="2" id="KW-1185">Reference proteome</keyword>
<organism evidence="1 2">
    <name type="scientific">Linnemannia gamsii</name>
    <dbReference type="NCBI Taxonomy" id="64522"/>
    <lineage>
        <taxon>Eukaryota</taxon>
        <taxon>Fungi</taxon>
        <taxon>Fungi incertae sedis</taxon>
        <taxon>Mucoromycota</taxon>
        <taxon>Mortierellomycotina</taxon>
        <taxon>Mortierellomycetes</taxon>
        <taxon>Mortierellales</taxon>
        <taxon>Mortierellaceae</taxon>
        <taxon>Linnemannia</taxon>
    </lineage>
</organism>
<evidence type="ECO:0000313" key="2">
    <source>
        <dbReference type="Proteomes" id="UP001194696"/>
    </source>
</evidence>
<comment type="caution">
    <text evidence="1">The sequence shown here is derived from an EMBL/GenBank/DDBJ whole genome shotgun (WGS) entry which is preliminary data.</text>
</comment>
<name>A0ABQ7JVZ9_9FUNG</name>
<dbReference type="EMBL" id="JAAAIM010000643">
    <property type="protein sequence ID" value="KAG0285678.1"/>
    <property type="molecule type" value="Genomic_DNA"/>
</dbReference>
<protein>
    <recommendedName>
        <fullName evidence="3">F-box domain-containing protein</fullName>
    </recommendedName>
</protein>
<dbReference type="SUPFAM" id="SSF52047">
    <property type="entry name" value="RNI-like"/>
    <property type="match status" value="1"/>
</dbReference>
<dbReference type="InterPro" id="IPR032675">
    <property type="entry name" value="LRR_dom_sf"/>
</dbReference>
<gene>
    <name evidence="1" type="ORF">BGZ96_010115</name>
</gene>
<evidence type="ECO:0008006" key="3">
    <source>
        <dbReference type="Google" id="ProtNLM"/>
    </source>
</evidence>
<dbReference type="Gene3D" id="3.80.10.10">
    <property type="entry name" value="Ribonuclease Inhibitor"/>
    <property type="match status" value="1"/>
</dbReference>
<reference evidence="1 2" key="1">
    <citation type="journal article" date="2020" name="Fungal Divers.">
        <title>Resolving the Mortierellaceae phylogeny through synthesis of multi-gene phylogenetics and phylogenomics.</title>
        <authorList>
            <person name="Vandepol N."/>
            <person name="Liber J."/>
            <person name="Desiro A."/>
            <person name="Na H."/>
            <person name="Kennedy M."/>
            <person name="Barry K."/>
            <person name="Grigoriev I.V."/>
            <person name="Miller A.N."/>
            <person name="O'Donnell K."/>
            <person name="Stajich J.E."/>
            <person name="Bonito G."/>
        </authorList>
    </citation>
    <scope>NUCLEOTIDE SEQUENCE [LARGE SCALE GENOMIC DNA]</scope>
    <source>
        <strain evidence="1 2">AD045</strain>
    </source>
</reference>
<proteinExistence type="predicted"/>